<dbReference type="Proteomes" id="UP001165289">
    <property type="component" value="Unassembled WGS sequence"/>
</dbReference>
<dbReference type="AlphaFoldDB" id="A0AAV7JI83"/>
<name>A0AAV7JI83_9METZ</name>
<accession>A0AAV7JI83</accession>
<evidence type="ECO:0008006" key="3">
    <source>
        <dbReference type="Google" id="ProtNLM"/>
    </source>
</evidence>
<keyword evidence="2" id="KW-1185">Reference proteome</keyword>
<evidence type="ECO:0000313" key="1">
    <source>
        <dbReference type="EMBL" id="KAI6648412.1"/>
    </source>
</evidence>
<dbReference type="InterPro" id="IPR036397">
    <property type="entry name" value="RNaseH_sf"/>
</dbReference>
<evidence type="ECO:0000313" key="2">
    <source>
        <dbReference type="Proteomes" id="UP001165289"/>
    </source>
</evidence>
<proteinExistence type="predicted"/>
<dbReference type="GO" id="GO:0003676">
    <property type="term" value="F:nucleic acid binding"/>
    <property type="evidence" value="ECO:0007669"/>
    <property type="project" value="InterPro"/>
</dbReference>
<gene>
    <name evidence="1" type="ORF">LOD99_8202</name>
</gene>
<reference evidence="1 2" key="1">
    <citation type="journal article" date="2023" name="BMC Biol.">
        <title>The compact genome of the sponge Oopsacas minuta (Hexactinellida) is lacking key metazoan core genes.</title>
        <authorList>
            <person name="Santini S."/>
            <person name="Schenkelaars Q."/>
            <person name="Jourda C."/>
            <person name="Duchesne M."/>
            <person name="Belahbib H."/>
            <person name="Rocher C."/>
            <person name="Selva M."/>
            <person name="Riesgo A."/>
            <person name="Vervoort M."/>
            <person name="Leys S.P."/>
            <person name="Kodjabachian L."/>
            <person name="Le Bivic A."/>
            <person name="Borchiellini C."/>
            <person name="Claverie J.M."/>
            <person name="Renard E."/>
        </authorList>
    </citation>
    <scope>NUCLEOTIDE SEQUENCE [LARGE SCALE GENOMIC DNA]</scope>
    <source>
        <strain evidence="1">SPO-2</strain>
    </source>
</reference>
<dbReference type="EMBL" id="JAKMXF010000331">
    <property type="protein sequence ID" value="KAI6648412.1"/>
    <property type="molecule type" value="Genomic_DNA"/>
</dbReference>
<sequence length="104" mass="12045">MFNGEPFIFQQDGALAHTANSTQTWLQHNFPGFIQKKEWPPYSPDLNPMNFAIWFILEANPCAKSHTSVKCLKRSLAREWNKIPQERKLLCCGWSVFWTIESGS</sequence>
<comment type="caution">
    <text evidence="1">The sequence shown here is derived from an EMBL/GenBank/DDBJ whole genome shotgun (WGS) entry which is preliminary data.</text>
</comment>
<dbReference type="Gene3D" id="3.30.420.10">
    <property type="entry name" value="Ribonuclease H-like superfamily/Ribonuclease H"/>
    <property type="match status" value="1"/>
</dbReference>
<protein>
    <recommendedName>
        <fullName evidence="3">Transposase</fullName>
    </recommendedName>
</protein>
<organism evidence="1 2">
    <name type="scientific">Oopsacas minuta</name>
    <dbReference type="NCBI Taxonomy" id="111878"/>
    <lineage>
        <taxon>Eukaryota</taxon>
        <taxon>Metazoa</taxon>
        <taxon>Porifera</taxon>
        <taxon>Hexactinellida</taxon>
        <taxon>Hexasterophora</taxon>
        <taxon>Lyssacinosida</taxon>
        <taxon>Leucopsacidae</taxon>
        <taxon>Oopsacas</taxon>
    </lineage>
</organism>